<dbReference type="InterPro" id="IPR007233">
    <property type="entry name" value="TRAPPC"/>
</dbReference>
<evidence type="ECO:0000256" key="7">
    <source>
        <dbReference type="SAM" id="MobiDB-lite"/>
    </source>
</evidence>
<dbReference type="Pfam" id="PF04099">
    <property type="entry name" value="Sybindin"/>
    <property type="match status" value="1"/>
</dbReference>
<feature type="region of interest" description="Disordered" evidence="7">
    <location>
        <begin position="172"/>
        <end position="221"/>
    </location>
</feature>
<name>A0AAD9ESR9_DISEL</name>
<evidence type="ECO:0000256" key="5">
    <source>
        <dbReference type="ARBA" id="ARBA00038167"/>
    </source>
</evidence>
<evidence type="ECO:0000256" key="6">
    <source>
        <dbReference type="RuleBase" id="RU366065"/>
    </source>
</evidence>
<keyword evidence="4 6" id="KW-0333">Golgi apparatus</keyword>
<evidence type="ECO:0000313" key="9">
    <source>
        <dbReference type="Proteomes" id="UP001228049"/>
    </source>
</evidence>
<dbReference type="GO" id="GO:0005794">
    <property type="term" value="C:Golgi apparatus"/>
    <property type="evidence" value="ECO:0007669"/>
    <property type="project" value="UniProtKB-SubCell"/>
</dbReference>
<dbReference type="Proteomes" id="UP001228049">
    <property type="component" value="Unassembled WGS sequence"/>
</dbReference>
<dbReference type="SUPFAM" id="SSF64356">
    <property type="entry name" value="SNARE-like"/>
    <property type="match status" value="1"/>
</dbReference>
<comment type="caution">
    <text evidence="8">The sequence shown here is derived from an EMBL/GenBank/DDBJ whole genome shotgun (WGS) entry which is preliminary data.</text>
</comment>
<evidence type="ECO:0000313" key="8">
    <source>
        <dbReference type="EMBL" id="KAK1875691.1"/>
    </source>
</evidence>
<dbReference type="GO" id="GO:0005783">
    <property type="term" value="C:endoplasmic reticulum"/>
    <property type="evidence" value="ECO:0007669"/>
    <property type="project" value="UniProtKB-SubCell"/>
</dbReference>
<dbReference type="InterPro" id="IPR011012">
    <property type="entry name" value="Longin-like_dom_sf"/>
</dbReference>
<keyword evidence="9" id="KW-1185">Reference proteome</keyword>
<dbReference type="PANTHER" id="PTHR23249:SF16">
    <property type="entry name" value="TRAFFICKING PROTEIN PARTICLE COMPLEX SUBUNIT 1"/>
    <property type="match status" value="1"/>
</dbReference>
<keyword evidence="2 6" id="KW-0256">Endoplasmic reticulum</keyword>
<feature type="compositionally biased region" description="Basic and acidic residues" evidence="7">
    <location>
        <begin position="206"/>
        <end position="221"/>
    </location>
</feature>
<dbReference type="Gene3D" id="3.30.450.70">
    <property type="match status" value="2"/>
</dbReference>
<evidence type="ECO:0000256" key="4">
    <source>
        <dbReference type="ARBA" id="ARBA00023034"/>
    </source>
</evidence>
<organism evidence="8 9">
    <name type="scientific">Dissostichus eleginoides</name>
    <name type="common">Patagonian toothfish</name>
    <name type="synonym">Dissostichus amissus</name>
    <dbReference type="NCBI Taxonomy" id="100907"/>
    <lineage>
        <taxon>Eukaryota</taxon>
        <taxon>Metazoa</taxon>
        <taxon>Chordata</taxon>
        <taxon>Craniata</taxon>
        <taxon>Vertebrata</taxon>
        <taxon>Euteleostomi</taxon>
        <taxon>Actinopterygii</taxon>
        <taxon>Neopterygii</taxon>
        <taxon>Teleostei</taxon>
        <taxon>Neoteleostei</taxon>
        <taxon>Acanthomorphata</taxon>
        <taxon>Eupercaria</taxon>
        <taxon>Perciformes</taxon>
        <taxon>Notothenioidei</taxon>
        <taxon>Nototheniidae</taxon>
        <taxon>Dissostichus</taxon>
    </lineage>
</organism>
<dbReference type="SMART" id="SM01399">
    <property type="entry name" value="Sybindin"/>
    <property type="match status" value="1"/>
</dbReference>
<dbReference type="PANTHER" id="PTHR23249">
    <property type="entry name" value="TRAFFICKING PROTEIN PARTICLE COMPLEX SUBUNIT"/>
    <property type="match status" value="1"/>
</dbReference>
<feature type="region of interest" description="Disordered" evidence="7">
    <location>
        <begin position="123"/>
        <end position="155"/>
    </location>
</feature>
<protein>
    <recommendedName>
        <fullName evidence="6">Trafficking protein particle complex subunit</fullName>
    </recommendedName>
</protein>
<comment type="subcellular location">
    <subcellularLocation>
        <location evidence="6">Endoplasmic reticulum</location>
    </subcellularLocation>
    <subcellularLocation>
        <location evidence="6">Golgi apparatus</location>
        <location evidence="6">cis-Golgi network</location>
    </subcellularLocation>
</comment>
<evidence type="ECO:0000256" key="1">
    <source>
        <dbReference type="ARBA" id="ARBA00022448"/>
    </source>
</evidence>
<reference evidence="8" key="1">
    <citation type="submission" date="2023-04" db="EMBL/GenBank/DDBJ databases">
        <title>Chromosome-level genome of Chaenocephalus aceratus.</title>
        <authorList>
            <person name="Park H."/>
        </authorList>
    </citation>
    <scope>NUCLEOTIDE SEQUENCE</scope>
    <source>
        <strain evidence="8">DE</strain>
        <tissue evidence="8">Muscle</tissue>
    </source>
</reference>
<accession>A0AAD9ESR9</accession>
<feature type="compositionally biased region" description="Basic and acidic residues" evidence="7">
    <location>
        <begin position="123"/>
        <end position="136"/>
    </location>
</feature>
<dbReference type="AlphaFoldDB" id="A0AAD9ESR9"/>
<evidence type="ECO:0000256" key="2">
    <source>
        <dbReference type="ARBA" id="ARBA00022824"/>
    </source>
</evidence>
<gene>
    <name evidence="8" type="ORF">KUDE01_000022</name>
</gene>
<comment type="subunit">
    <text evidence="6">Part of the multisubunit transport protein particle (TRAPP) complex.</text>
</comment>
<dbReference type="GO" id="GO:0006888">
    <property type="term" value="P:endoplasmic reticulum to Golgi vesicle-mediated transport"/>
    <property type="evidence" value="ECO:0007669"/>
    <property type="project" value="UniProtKB-UniRule"/>
</dbReference>
<keyword evidence="3 6" id="KW-0931">ER-Golgi transport</keyword>
<comment type="similarity">
    <text evidence="5">Belongs to the TRAPP small subunits family. BET5 subfamily.</text>
</comment>
<dbReference type="EMBL" id="JASDAP010000093">
    <property type="protein sequence ID" value="KAK1875691.1"/>
    <property type="molecule type" value="Genomic_DNA"/>
</dbReference>
<sequence>MTVHNLYIFDRNGSCLYYNEWNRKKQAGISKDETSKYRLHYYETPSGLRFILNTDLSVVNARETLQSIYSSSLDSELFGSRLDAFIRALPYYNGRADGRICALIGGISPKGLIQEYQQRYREADRQVDAEREDDRNQTPGTSVGHVCGPSDGRIGGEKAGKFSVEDLYGFNKKPKVKKGNSGKLEWKRTQGEAGEQAGLANTGGSDKTDGETKTGDLPEGV</sequence>
<proteinExistence type="inferred from homology"/>
<keyword evidence="1 6" id="KW-0813">Transport</keyword>
<dbReference type="GO" id="GO:0030008">
    <property type="term" value="C:TRAPP complex"/>
    <property type="evidence" value="ECO:0007669"/>
    <property type="project" value="UniProtKB-UniRule"/>
</dbReference>
<evidence type="ECO:0000256" key="3">
    <source>
        <dbReference type="ARBA" id="ARBA00022892"/>
    </source>
</evidence>